<comment type="function">
    <text evidence="1">The terminase large subunit acts as an ATP driven molecular motor necessary for viral DNA translocation into empty capsids and as an endonuclease that cuts the viral genome to initiate and to end a packaging reaction. The terminase lies at a unique vertex of the procapsid and is composed of two subunits, a small terminase subunit involved in viral DNA recognition (packaging sequence), and a large terminase subunit possessing endonucleolytic and ATPase activities. Both terminase subunits heterooligomerize and are docked on the portal protein to form the packaging machine. The terminase large subunit exhibits endonuclease activity and cleaves the viral genome concatemer once the capsid is full (headful packaging). Once the capsid is packaged with the DNA, the terminase complex is substituted by the adapter and the stopper protein that form the connector.</text>
</comment>
<evidence type="ECO:0000256" key="1">
    <source>
        <dbReference type="HAMAP-Rule" id="MF_04145"/>
    </source>
</evidence>
<keyword evidence="1" id="KW-0547">Nucleotide-binding</keyword>
<dbReference type="GO" id="GO:0098009">
    <property type="term" value="C:viral terminase, large subunit"/>
    <property type="evidence" value="ECO:0007669"/>
    <property type="project" value="UniProtKB-UniRule"/>
</dbReference>
<feature type="binding site" evidence="1">
    <location>
        <position position="274"/>
    </location>
    <ligand>
        <name>Mn(2+)</name>
        <dbReference type="ChEBI" id="CHEBI:29035"/>
        <label>2</label>
        <note>catalytic; for nuclease activity</note>
    </ligand>
</feature>
<dbReference type="PANTHER" id="PTHR39184">
    <property type="match status" value="1"/>
</dbReference>
<comment type="subunit">
    <text evidence="1">Monomer. Interacts with the terminase small subunit; the active complex is probably heterooligomeric. Interacts with the portal protein.</text>
</comment>
<dbReference type="GO" id="GO:0046872">
    <property type="term" value="F:metal ion binding"/>
    <property type="evidence" value="ECO:0007669"/>
    <property type="project" value="UniProtKB-UniRule"/>
</dbReference>
<organism evidence="4">
    <name type="scientific">Siphoviridae sp. ctoRD1</name>
    <dbReference type="NCBI Taxonomy" id="2825669"/>
    <lineage>
        <taxon>Viruses</taxon>
        <taxon>Duplodnaviria</taxon>
        <taxon>Heunggongvirae</taxon>
        <taxon>Uroviricota</taxon>
        <taxon>Caudoviricetes</taxon>
    </lineage>
</organism>
<feature type="binding site" evidence="1">
    <location>
        <position position="409"/>
    </location>
    <ligand>
        <name>Mn(2+)</name>
        <dbReference type="ChEBI" id="CHEBI:29035"/>
        <label>2</label>
        <note>catalytic; for nuclease activity</note>
    </ligand>
</feature>
<dbReference type="Gene3D" id="3.40.50.300">
    <property type="entry name" value="P-loop containing nucleotide triphosphate hydrolases"/>
    <property type="match status" value="1"/>
</dbReference>
<feature type="short sequence motif" description="Walker B motif" evidence="1">
    <location>
        <begin position="142"/>
        <end position="147"/>
    </location>
</feature>
<dbReference type="GO" id="GO:0051276">
    <property type="term" value="P:chromosome organization"/>
    <property type="evidence" value="ECO:0007669"/>
    <property type="project" value="UniProtKB-UniRule"/>
</dbReference>
<dbReference type="GO" id="GO:0019073">
    <property type="term" value="P:viral DNA genome packaging"/>
    <property type="evidence" value="ECO:0007669"/>
    <property type="project" value="UniProtKB-UniRule"/>
</dbReference>
<feature type="binding site" evidence="1">
    <location>
        <position position="406"/>
    </location>
    <ligand>
        <name>Mn(2+)</name>
        <dbReference type="ChEBI" id="CHEBI:29035"/>
        <label>2</label>
        <note>catalytic; for nuclease activity</note>
    </ligand>
</feature>
<dbReference type="Gene3D" id="3.30.420.280">
    <property type="match status" value="1"/>
</dbReference>
<keyword evidence="1" id="KW-0067">ATP-binding</keyword>
<comment type="domain">
    <text evidence="1">The N-terminus contains an ATPase domain and the C-terminus contains an endonuclease domain.</text>
</comment>
<evidence type="ECO:0000259" key="2">
    <source>
        <dbReference type="Pfam" id="PF04466"/>
    </source>
</evidence>
<feature type="binding site" evidence="1">
    <location>
        <position position="274"/>
    </location>
    <ligand>
        <name>Mn(2+)</name>
        <dbReference type="ChEBI" id="CHEBI:29035"/>
        <label>1</label>
        <note>catalytic; for nuclease activity</note>
    </ligand>
</feature>
<proteinExistence type="inferred from homology"/>
<feature type="active site" description="For ATPase activity" evidence="1">
    <location>
        <position position="147"/>
    </location>
</feature>
<dbReference type="GO" id="GO:0005524">
    <property type="term" value="F:ATP binding"/>
    <property type="evidence" value="ECO:0007669"/>
    <property type="project" value="UniProtKB-KW"/>
</dbReference>
<evidence type="ECO:0000313" key="4">
    <source>
        <dbReference type="EMBL" id="DAE17471.1"/>
    </source>
</evidence>
<keyword evidence="1" id="KW-0479">Metal-binding</keyword>
<dbReference type="GO" id="GO:0016887">
    <property type="term" value="F:ATP hydrolysis activity"/>
    <property type="evidence" value="ECO:0007669"/>
    <property type="project" value="InterPro"/>
</dbReference>
<keyword evidence="1" id="KW-0231">Viral genome packaging</keyword>
<dbReference type="InterPro" id="IPR052380">
    <property type="entry name" value="Viral_DNA_packaging_terminase"/>
</dbReference>
<dbReference type="EC" id="3.1.-.-" evidence="1"/>
<feature type="short sequence motif" description="Walker A motif" evidence="1">
    <location>
        <begin position="44"/>
        <end position="51"/>
    </location>
</feature>
<feature type="domain" description="Phage terminase large subunit C-terminal" evidence="3">
    <location>
        <begin position="274"/>
        <end position="416"/>
    </location>
</feature>
<dbReference type="InterPro" id="IPR035412">
    <property type="entry name" value="Terminase_L_N"/>
</dbReference>
<dbReference type="Pfam" id="PF17288">
    <property type="entry name" value="Terminase_3C"/>
    <property type="match status" value="1"/>
</dbReference>
<protein>
    <recommendedName>
        <fullName evidence="1">Terminase, large subunit</fullName>
    </recommendedName>
    <alternativeName>
        <fullName evidence="1">DNA-packaging protein</fullName>
    </alternativeName>
    <domain>
        <recommendedName>
            <fullName evidence="1">Endonuclease</fullName>
            <ecNumber evidence="1">3.1.-.-</ecNumber>
        </recommendedName>
    </domain>
    <domain>
        <recommendedName>
            <fullName evidence="1">ATPase</fullName>
            <ecNumber evidence="1">3.6.4.-</ecNumber>
        </recommendedName>
    </domain>
</protein>
<feature type="domain" description="Phage terminase large subunit N-terminal" evidence="2">
    <location>
        <begin position="38"/>
        <end position="239"/>
    </location>
</feature>
<dbReference type="HAMAP" id="MF_04145">
    <property type="entry name" value="TERL_SPP1"/>
    <property type="match status" value="1"/>
</dbReference>
<reference evidence="4" key="1">
    <citation type="journal article" date="2021" name="Proc. Natl. Acad. Sci. U.S.A.">
        <title>A Catalog of Tens of Thousands of Viruses from Human Metagenomes Reveals Hidden Associations with Chronic Diseases.</title>
        <authorList>
            <person name="Tisza M.J."/>
            <person name="Buck C.B."/>
        </authorList>
    </citation>
    <scope>NUCLEOTIDE SEQUENCE</scope>
    <source>
        <strain evidence="4">CtoRD1</strain>
    </source>
</reference>
<keyword evidence="1" id="KW-0460">Magnesium</keyword>
<dbReference type="EC" id="3.6.4.-" evidence="1"/>
<keyword evidence="1" id="KW-1188">Viral release from host cell</keyword>
<evidence type="ECO:0000259" key="3">
    <source>
        <dbReference type="Pfam" id="PF17288"/>
    </source>
</evidence>
<keyword evidence="1" id="KW-0255">Endonuclease</keyword>
<comment type="cofactor">
    <cofactor evidence="1">
        <name>Mn(2+)</name>
        <dbReference type="ChEBI" id="CHEBI:29035"/>
    </cofactor>
    <cofactor evidence="1">
        <name>Mg(2+)</name>
        <dbReference type="ChEBI" id="CHEBI:18420"/>
    </cofactor>
    <text evidence="1">Binds 2 divalent metal cations per subunit. Mn(2+) is preferred over Mg(2+).</text>
</comment>
<dbReference type="InterPro" id="IPR006437">
    <property type="entry name" value="Phage_terminase_lsu"/>
</dbReference>
<name>A0A8S5QDY4_9CAUD</name>
<accession>A0A8S5QDY4</accession>
<dbReference type="Pfam" id="PF04466">
    <property type="entry name" value="Terminase_3"/>
    <property type="match status" value="1"/>
</dbReference>
<dbReference type="PANTHER" id="PTHR39184:SF1">
    <property type="entry name" value="PBSX PHAGE TERMINASE LARGE SUBUNIT"/>
    <property type="match status" value="1"/>
</dbReference>
<sequence>MKHRRASSSPGRESFLNKIWLPDVVGRGYRDFWNFRGRYRICKGSRASKKSKTTALWTIFNMMKYPAANTLVARKTFRTLLNSCYSDLCWAIQRLGVKSYWHCTKSPLEITYRPTGQKILFVGMDDPLKVTSISVPNGVLCWLWIEEAYEITSEDAFNRLDESIRGQLPEGLFTQVTLTFNPWSDRCWIKKRFFDEPDENVLAKTTNYLCNEFLSPADHALFEAMKKNPKRYRVAGLGEWGVAEGLVYDNWEEKVFDIDRVRKQPGVRSAFGLDFGFTNDPTAFFCGLVDRGAKVLYVFDEIYERGMTNHEIYRAVYERGYSKERIIADSAEPKSVEELRQDGLERIRKSRKGKDSILHGIQLIQQFKIYVHPRCANFLTEISTYQWDTDRQTGRPINNPVDFNNHLMDAMRYAVMDASQGDGYSFKQGGHLCFSEER</sequence>
<dbReference type="GO" id="GO:0004519">
    <property type="term" value="F:endonuclease activity"/>
    <property type="evidence" value="ECO:0007669"/>
    <property type="project" value="UniProtKB-UniRule"/>
</dbReference>
<dbReference type="InterPro" id="IPR027417">
    <property type="entry name" value="P-loop_NTPase"/>
</dbReference>
<dbReference type="NCBIfam" id="TIGR01547">
    <property type="entry name" value="phage_term_2"/>
    <property type="match status" value="1"/>
</dbReference>
<feature type="binding site" evidence="1">
    <location>
        <position position="329"/>
    </location>
    <ligand>
        <name>Mn(2+)</name>
        <dbReference type="ChEBI" id="CHEBI:29035"/>
        <label>1</label>
        <note>catalytic; for nuclease activity</note>
    </ligand>
</feature>
<keyword evidence="1" id="KW-0378">Hydrolase</keyword>
<keyword evidence="1" id="KW-0540">Nuclease</keyword>
<dbReference type="InterPro" id="IPR044269">
    <property type="entry name" value="Terminase_large_su_SPP1-like"/>
</dbReference>
<keyword evidence="1" id="KW-0464">Manganese</keyword>
<dbReference type="InterPro" id="IPR035413">
    <property type="entry name" value="Terminase_L_C"/>
</dbReference>
<dbReference type="EMBL" id="BK015641">
    <property type="protein sequence ID" value="DAE17471.1"/>
    <property type="molecule type" value="Genomic_DNA"/>
</dbReference>